<feature type="non-terminal residue" evidence="1">
    <location>
        <position position="1"/>
    </location>
</feature>
<organism evidence="1">
    <name type="scientific">marine sediment metagenome</name>
    <dbReference type="NCBI Taxonomy" id="412755"/>
    <lineage>
        <taxon>unclassified sequences</taxon>
        <taxon>metagenomes</taxon>
        <taxon>ecological metagenomes</taxon>
    </lineage>
</organism>
<feature type="non-terminal residue" evidence="1">
    <location>
        <position position="389"/>
    </location>
</feature>
<dbReference type="AlphaFoldDB" id="X0RZA6"/>
<gene>
    <name evidence="1" type="ORF">S01H1_14760</name>
</gene>
<protein>
    <submittedName>
        <fullName evidence="1">Uncharacterized protein</fullName>
    </submittedName>
</protein>
<reference evidence="1" key="1">
    <citation type="journal article" date="2014" name="Front. Microbiol.">
        <title>High frequency of phylogenetically diverse reductive dehalogenase-homologous genes in deep subseafloor sedimentary metagenomes.</title>
        <authorList>
            <person name="Kawai M."/>
            <person name="Futagami T."/>
            <person name="Toyoda A."/>
            <person name="Takaki Y."/>
            <person name="Nishi S."/>
            <person name="Hori S."/>
            <person name="Arai W."/>
            <person name="Tsubouchi T."/>
            <person name="Morono Y."/>
            <person name="Uchiyama I."/>
            <person name="Ito T."/>
            <person name="Fujiyama A."/>
            <person name="Inagaki F."/>
            <person name="Takami H."/>
        </authorList>
    </citation>
    <scope>NUCLEOTIDE SEQUENCE</scope>
    <source>
        <strain evidence="1">Expedition CK06-06</strain>
    </source>
</reference>
<evidence type="ECO:0000313" key="1">
    <source>
        <dbReference type="EMBL" id="GAF68336.1"/>
    </source>
</evidence>
<sequence length="389" mass="44445">GRKAEILEGELDSGAKAALKDINEEIWELDPTMPLRAKIARGFSELQAAGLEDVTMADVSRLADKGDISARTILKAISERDKFMRDLLGKEYENWKNFIDERTVPEGHVIWQPEQGNIFYLADTIPAKLAEKLATGALEEIGLTADQVSKALAVGGKRRQYVIKEEVAKTLNNLAADRSQNVLNQWHRAALRSWKIWSLVSPRRYVKYNIRNLTGDADAVFAGRPSVFKEVPKAFADLWNVYVRKGTMAPDFKAWFERGGMEANLQAQEMGELNHLKIFQHIEQQRTQATKIPLKVWYGYWKAARLSTDFREGILRYAAFKRFKKEMLKNKDGMPDDFAGSLPEEIRGLKSIDDRAYQMANDLLGAYDRVGIVGQNLREHWFPFWSFKE</sequence>
<comment type="caution">
    <text evidence="1">The sequence shown here is derived from an EMBL/GenBank/DDBJ whole genome shotgun (WGS) entry which is preliminary data.</text>
</comment>
<proteinExistence type="predicted"/>
<accession>X0RZA6</accession>
<dbReference type="EMBL" id="BARS01007690">
    <property type="protein sequence ID" value="GAF68336.1"/>
    <property type="molecule type" value="Genomic_DNA"/>
</dbReference>
<name>X0RZA6_9ZZZZ</name>